<dbReference type="AlphaFoldDB" id="A0A949WSH7"/>
<protein>
    <submittedName>
        <fullName evidence="3">Diguanylate cyclase</fullName>
    </submittedName>
</protein>
<dbReference type="EMBL" id="JAEEGC010000116">
    <property type="protein sequence ID" value="MBV7275195.1"/>
    <property type="molecule type" value="Genomic_DNA"/>
</dbReference>
<dbReference type="InterPro" id="IPR000160">
    <property type="entry name" value="GGDEF_dom"/>
</dbReference>
<dbReference type="PANTHER" id="PTHR43155">
    <property type="entry name" value="CYCLIC DI-GMP PHOSPHODIESTERASE PA4108-RELATED"/>
    <property type="match status" value="1"/>
</dbReference>
<dbReference type="Proteomes" id="UP000694308">
    <property type="component" value="Unassembled WGS sequence"/>
</dbReference>
<dbReference type="PROSITE" id="PS51832">
    <property type="entry name" value="HD_GYP"/>
    <property type="match status" value="1"/>
</dbReference>
<dbReference type="InterPro" id="IPR003607">
    <property type="entry name" value="HD/PDEase_dom"/>
</dbReference>
<dbReference type="SMART" id="SM00471">
    <property type="entry name" value="HDc"/>
    <property type="match status" value="1"/>
</dbReference>
<feature type="domain" description="GGDEF" evidence="1">
    <location>
        <begin position="435"/>
        <end position="566"/>
    </location>
</feature>
<dbReference type="InterPro" id="IPR006675">
    <property type="entry name" value="HDIG_dom"/>
</dbReference>
<dbReference type="Pfam" id="PF13487">
    <property type="entry name" value="HD_5"/>
    <property type="match status" value="1"/>
</dbReference>
<reference evidence="3" key="1">
    <citation type="submission" date="2020-12" db="EMBL/GenBank/DDBJ databases">
        <title>Clostridium thailandense sp. nov., a novel acetogenic bacterium isolated from peat land soil in Thailand.</title>
        <authorList>
            <person name="Chaikitkaew S."/>
            <person name="Birkeland N.K."/>
        </authorList>
    </citation>
    <scope>NUCLEOTIDE SEQUENCE</scope>
    <source>
        <strain evidence="3">PL3</strain>
    </source>
</reference>
<dbReference type="InterPro" id="IPR037522">
    <property type="entry name" value="HD_GYP_dom"/>
</dbReference>
<dbReference type="NCBIfam" id="TIGR00277">
    <property type="entry name" value="HDIG"/>
    <property type="match status" value="1"/>
</dbReference>
<evidence type="ECO:0000259" key="1">
    <source>
        <dbReference type="PROSITE" id="PS50887"/>
    </source>
</evidence>
<dbReference type="PANTHER" id="PTHR43155:SF2">
    <property type="entry name" value="CYCLIC DI-GMP PHOSPHODIESTERASE PA4108"/>
    <property type="match status" value="1"/>
</dbReference>
<dbReference type="RefSeq" id="WP_218322251.1">
    <property type="nucleotide sequence ID" value="NZ_JAEEGC010000116.1"/>
</dbReference>
<dbReference type="CDD" id="cd00077">
    <property type="entry name" value="HDc"/>
    <property type="match status" value="1"/>
</dbReference>
<proteinExistence type="predicted"/>
<name>A0A949WSH7_9CLOT</name>
<accession>A0A949WSH7</accession>
<gene>
    <name evidence="3" type="ORF">I6U48_20045</name>
</gene>
<keyword evidence="4" id="KW-1185">Reference proteome</keyword>
<evidence type="ECO:0000259" key="2">
    <source>
        <dbReference type="PROSITE" id="PS51832"/>
    </source>
</evidence>
<dbReference type="Pfam" id="PF00990">
    <property type="entry name" value="GGDEF"/>
    <property type="match status" value="1"/>
</dbReference>
<organism evidence="3 4">
    <name type="scientific">Clostridium thailandense</name>
    <dbReference type="NCBI Taxonomy" id="2794346"/>
    <lineage>
        <taxon>Bacteria</taxon>
        <taxon>Bacillati</taxon>
        <taxon>Bacillota</taxon>
        <taxon>Clostridia</taxon>
        <taxon>Eubacteriales</taxon>
        <taxon>Clostridiaceae</taxon>
        <taxon>Clostridium</taxon>
    </lineage>
</organism>
<evidence type="ECO:0000313" key="3">
    <source>
        <dbReference type="EMBL" id="MBV7275195.1"/>
    </source>
</evidence>
<dbReference type="NCBIfam" id="TIGR00254">
    <property type="entry name" value="GGDEF"/>
    <property type="match status" value="1"/>
</dbReference>
<dbReference type="SMART" id="SM00267">
    <property type="entry name" value="GGDEF"/>
    <property type="match status" value="1"/>
</dbReference>
<comment type="caution">
    <text evidence="3">The sequence shown here is derived from an EMBL/GenBank/DDBJ whole genome shotgun (WGS) entry which is preliminary data.</text>
</comment>
<sequence>MFNKTVLINYLKTLIEKDEIANTLLLTLKHKYYCVYNHCLNVSVSSYLLCYKMNMSIDESLSVALGGLLHDIGKLTIPSKILYKYETLNSKEWNIIKRHPVNGANLLSNSKYLDKVNNSILYHHERYDGKGYGSNLKGKDIPLHARIIGLCDSFDAMISYRSYRDTLSLEEAKNELIRNKNTQFDGYLIDNFLEIIDDYYTKYHNTESPLYIKDFISTKEDTDGGSNWETILDNLPDIGVILIDKYEQEKMLRLLERNIEYLNILVQGNSLLSRLYDLNQILKRALNVFNKIINIDYINIFIKRYRDVNFYNVDSLEGFTQSIKKYIDENIKEIFSIKEMKIILKEINNKHLVILVSPLENKNTAVIFIQTDIETEINEREEKLLQTISNYTNNAIQKYLFFVEIKEKAIKDTLTGLYNRQHLQTVLDSLDLGLDLIGVIVIDINNLKYINDTFGHLYGDLVIKTTAQILKKSVRESDYVFRYGGDEFMILALNCNRNYIKSIIRKIHINIASVWDKKQKNTRLTVSIGYSMSSKNIPINEIINIADENMYVEKNKFKNIKNYENEPKSIFSLK</sequence>
<dbReference type="CDD" id="cd01949">
    <property type="entry name" value="GGDEF"/>
    <property type="match status" value="1"/>
</dbReference>
<feature type="domain" description="HD-GYP" evidence="2">
    <location>
        <begin position="13"/>
        <end position="208"/>
    </location>
</feature>
<evidence type="ECO:0000313" key="4">
    <source>
        <dbReference type="Proteomes" id="UP000694308"/>
    </source>
</evidence>
<dbReference type="PROSITE" id="PS50887">
    <property type="entry name" value="GGDEF"/>
    <property type="match status" value="1"/>
</dbReference>